<feature type="transmembrane region" description="Helical" evidence="1">
    <location>
        <begin position="102"/>
        <end position="123"/>
    </location>
</feature>
<comment type="subcellular location">
    <subcellularLocation>
        <location evidence="1">Mitochondrion membrane</location>
        <topology evidence="1">Multi-pass membrane protein</topology>
    </subcellularLocation>
</comment>
<name>A0A2H4QBS1_9TREE</name>
<comment type="function">
    <text evidence="1">Core subunit of the mitochondrial membrane respiratory chain NADH dehydrogenase (Complex I) which catalyzes electron transfer from NADH through the respiratory chain, using ubiquinone as an electron acceptor. Essential for the catalytic activity and assembly of complex I.</text>
</comment>
<keyword evidence="1" id="KW-0812">Transmembrane</keyword>
<gene>
    <name evidence="3" type="primary">orf659</name>
</gene>
<keyword evidence="1" id="KW-0813">Transport</keyword>
<dbReference type="Pfam" id="PF00361">
    <property type="entry name" value="Proton_antipo_M"/>
    <property type="match status" value="1"/>
</dbReference>
<dbReference type="GO" id="GO:0008137">
    <property type="term" value="F:NADH dehydrogenase (ubiquinone) activity"/>
    <property type="evidence" value="ECO:0007669"/>
    <property type="project" value="UniProtKB-UniRule"/>
</dbReference>
<sequence length="642" mass="71594">MPDASAYFSPLVQTVAIITLVYSSLATLRQSDFKALVAYSSIGHMAIVVLGLFSNTIVGIEGAILLSIAHGLISPALFILLGGVLYDRYHTRIIRYYRGLTVYMPVFSSLFFVASRFNMAVPLSLNWLGEFMSLAGIFQKSRLVGFMASSSIVLSACYTIFLFNRLSFGRVSQYLSYAKDITRREFALVFVLLFLTLLLGISPDPILVNLHSVASSLIYDIENPLGTPQCTLYNWWGVPLYYGKNMGLLTFMKPDARHKSTVSYPEESDESFLRKMYKYVEEVDTGGPTNNPDIQFRRLIARGGPYTLEDIHSIQELSGVPKMSRAAYDAAVAATPISRNLPMTSSERTAFAGSKVGDNTTLQGIYVFTNLITHSTRVGSAVSLGKRLYEHLTQGDKCSRILKRRFDNYGISNFTVTIYILPQTITYTDLLGVEQYFMLMLNPEYSGFKVVVNPFDTGGSGGTWVMTEEALLEHRLRLGKPIYLYNTNGDFLYKCLSIGHFKSLWPSTTASHNVYYRYIDTDRAYKGALIISSTPRAEDDLPIFSNDQIGPYLKGVFETPTDLSLRRPDPKSNPVIINILSPEGTSQSIEPTSSRNAVKMIQDMGFTVSRKRLDKAVADCKAYGSSSFTINNHVFSVVLKPK</sequence>
<feature type="transmembrane region" description="Helical" evidence="1">
    <location>
        <begin position="143"/>
        <end position="164"/>
    </location>
</feature>
<evidence type="ECO:0000256" key="1">
    <source>
        <dbReference type="RuleBase" id="RU003297"/>
    </source>
</evidence>
<dbReference type="GO" id="GO:0048039">
    <property type="term" value="F:ubiquinone binding"/>
    <property type="evidence" value="ECO:0007669"/>
    <property type="project" value="TreeGrafter"/>
</dbReference>
<protein>
    <recommendedName>
        <fullName evidence="1">NADH-ubiquinone oxidoreductase chain 4</fullName>
        <ecNumber evidence="1">7.1.1.2</ecNumber>
    </recommendedName>
</protein>
<evidence type="ECO:0000259" key="2">
    <source>
        <dbReference type="PROSITE" id="PS50164"/>
    </source>
</evidence>
<dbReference type="GO" id="GO:0042773">
    <property type="term" value="P:ATP synthesis coupled electron transport"/>
    <property type="evidence" value="ECO:0007669"/>
    <property type="project" value="InterPro"/>
</dbReference>
<dbReference type="InterPro" id="IPR000305">
    <property type="entry name" value="GIY-YIG_endonuc"/>
</dbReference>
<feature type="domain" description="GIY-YIG" evidence="2">
    <location>
        <begin position="361"/>
        <end position="447"/>
    </location>
</feature>
<dbReference type="PANTHER" id="PTHR43507:SF1">
    <property type="entry name" value="NADH-UBIQUINONE OXIDOREDUCTASE CHAIN 4"/>
    <property type="match status" value="1"/>
</dbReference>
<dbReference type="GO" id="GO:0015990">
    <property type="term" value="P:electron transport coupled proton transport"/>
    <property type="evidence" value="ECO:0007669"/>
    <property type="project" value="TreeGrafter"/>
</dbReference>
<evidence type="ECO:0000313" key="3">
    <source>
        <dbReference type="EMBL" id="ATX62064.1"/>
    </source>
</evidence>
<dbReference type="EMBL" id="MF422654">
    <property type="protein sequence ID" value="ATX62064.1"/>
    <property type="molecule type" value="Genomic_DNA"/>
</dbReference>
<accession>A0A2H4QBS1</accession>
<dbReference type="GO" id="GO:0003954">
    <property type="term" value="F:NADH dehydrogenase activity"/>
    <property type="evidence" value="ECO:0007669"/>
    <property type="project" value="TreeGrafter"/>
</dbReference>
<dbReference type="AlphaFoldDB" id="A0A2H4QBS1"/>
<keyword evidence="1" id="KW-0520">NAD</keyword>
<comment type="similarity">
    <text evidence="1">Belongs to the complex I subunit 4 family.</text>
</comment>
<geneLocation type="mitochondrion" evidence="3"/>
<dbReference type="SUPFAM" id="SSF82771">
    <property type="entry name" value="GIY-YIG endonuclease"/>
    <property type="match status" value="1"/>
</dbReference>
<keyword evidence="1" id="KW-0830">Ubiquinone</keyword>
<feature type="transmembrane region" description="Helical" evidence="1">
    <location>
        <begin position="6"/>
        <end position="25"/>
    </location>
</feature>
<comment type="catalytic activity">
    <reaction evidence="1">
        <text>a ubiquinone + NADH + 5 H(+)(in) = a ubiquinol + NAD(+) + 4 H(+)(out)</text>
        <dbReference type="Rhea" id="RHEA:29091"/>
        <dbReference type="Rhea" id="RHEA-COMP:9565"/>
        <dbReference type="Rhea" id="RHEA-COMP:9566"/>
        <dbReference type="ChEBI" id="CHEBI:15378"/>
        <dbReference type="ChEBI" id="CHEBI:16389"/>
        <dbReference type="ChEBI" id="CHEBI:17976"/>
        <dbReference type="ChEBI" id="CHEBI:57540"/>
        <dbReference type="ChEBI" id="CHEBI:57945"/>
        <dbReference type="EC" id="7.1.1.2"/>
    </reaction>
</comment>
<feature type="transmembrane region" description="Helical" evidence="1">
    <location>
        <begin position="185"/>
        <end position="202"/>
    </location>
</feature>
<keyword evidence="1" id="KW-0679">Respiratory chain</keyword>
<dbReference type="PROSITE" id="PS50164">
    <property type="entry name" value="GIY_YIG"/>
    <property type="match status" value="1"/>
</dbReference>
<dbReference type="InterPro" id="IPR035901">
    <property type="entry name" value="GIY-YIG_endonuc_sf"/>
</dbReference>
<feature type="transmembrane region" description="Helical" evidence="1">
    <location>
        <begin position="37"/>
        <end position="58"/>
    </location>
</feature>
<dbReference type="Gene3D" id="3.40.1440.10">
    <property type="entry name" value="GIY-YIG endonuclease"/>
    <property type="match status" value="1"/>
</dbReference>
<dbReference type="InterPro" id="IPR001750">
    <property type="entry name" value="ND/Mrp_TM"/>
</dbReference>
<dbReference type="PRINTS" id="PR01437">
    <property type="entry name" value="NUOXDRDTASE4"/>
</dbReference>
<feature type="transmembrane region" description="Helical" evidence="1">
    <location>
        <begin position="64"/>
        <end position="86"/>
    </location>
</feature>
<dbReference type="EC" id="7.1.1.2" evidence="1"/>
<keyword evidence="1 3" id="KW-0496">Mitochondrion</keyword>
<dbReference type="InterPro" id="IPR003918">
    <property type="entry name" value="NADH_UbQ_OxRdtase"/>
</dbReference>
<proteinExistence type="inferred from homology"/>
<reference evidence="3" key="1">
    <citation type="submission" date="2017-06" db="EMBL/GenBank/DDBJ databases">
        <title>Intra-specific comparison of mitochondrial genome in Tremella fuciformis suggests a gene evolution hypothesis that the N-terminal was replaced by exogenetic one.</title>
        <authorList>
            <person name="Deng Y."/>
            <person name="Ming R."/>
            <person name="Xie B."/>
        </authorList>
    </citation>
    <scope>NUCLEOTIDE SEQUENCE</scope>
    <source>
        <strain evidence="3">TF11</strain>
    </source>
</reference>
<organism evidence="3">
    <name type="scientific">Tremella fuciformis</name>
    <dbReference type="NCBI Taxonomy" id="64657"/>
    <lineage>
        <taxon>Eukaryota</taxon>
        <taxon>Fungi</taxon>
        <taxon>Dikarya</taxon>
        <taxon>Basidiomycota</taxon>
        <taxon>Agaricomycotina</taxon>
        <taxon>Tremellomycetes</taxon>
        <taxon>Tremellales</taxon>
        <taxon>Tremellaceae</taxon>
        <taxon>Tremella</taxon>
    </lineage>
</organism>
<keyword evidence="1" id="KW-0472">Membrane</keyword>
<dbReference type="PANTHER" id="PTHR43507">
    <property type="entry name" value="NADH-UBIQUINONE OXIDOREDUCTASE CHAIN 4"/>
    <property type="match status" value="1"/>
</dbReference>
<keyword evidence="1" id="KW-1133">Transmembrane helix</keyword>
<dbReference type="GO" id="GO:0031966">
    <property type="term" value="C:mitochondrial membrane"/>
    <property type="evidence" value="ECO:0007669"/>
    <property type="project" value="UniProtKB-SubCell"/>
</dbReference>
<dbReference type="SMART" id="SM00465">
    <property type="entry name" value="GIYc"/>
    <property type="match status" value="1"/>
</dbReference>
<keyword evidence="1" id="KW-0249">Electron transport</keyword>